<reference evidence="3 4" key="1">
    <citation type="submission" date="2020-07" db="EMBL/GenBank/DDBJ databases">
        <title>Sequencing the genomes of 1000 actinobacteria strains.</title>
        <authorList>
            <person name="Klenk H.-P."/>
        </authorList>
    </citation>
    <scope>NUCLEOTIDE SEQUENCE [LARGE SCALE GENOMIC DNA]</scope>
    <source>
        <strain evidence="3 4">CXB654</strain>
    </source>
</reference>
<dbReference type="EMBL" id="JACCCC010000001">
    <property type="protein sequence ID" value="NYE48243.1"/>
    <property type="molecule type" value="Genomic_DNA"/>
</dbReference>
<name>A0A852TZP6_9ACTN</name>
<keyword evidence="2" id="KW-0472">Membrane</keyword>
<proteinExistence type="predicted"/>
<protein>
    <recommendedName>
        <fullName evidence="5">DUF1440 domain-containing protein</fullName>
    </recommendedName>
</protein>
<accession>A0A852TZP6</accession>
<keyword evidence="2" id="KW-1133">Transmembrane helix</keyword>
<feature type="transmembrane region" description="Helical" evidence="2">
    <location>
        <begin position="124"/>
        <end position="143"/>
    </location>
</feature>
<evidence type="ECO:0000313" key="4">
    <source>
        <dbReference type="Proteomes" id="UP000589036"/>
    </source>
</evidence>
<dbReference type="Proteomes" id="UP000589036">
    <property type="component" value="Unassembled WGS sequence"/>
</dbReference>
<feature type="compositionally biased region" description="Gly residues" evidence="1">
    <location>
        <begin position="157"/>
        <end position="169"/>
    </location>
</feature>
<feature type="region of interest" description="Disordered" evidence="1">
    <location>
        <begin position="149"/>
        <end position="169"/>
    </location>
</feature>
<evidence type="ECO:0000313" key="3">
    <source>
        <dbReference type="EMBL" id="NYE48243.1"/>
    </source>
</evidence>
<dbReference type="RefSeq" id="WP_179644065.1">
    <property type="nucleotide sequence ID" value="NZ_BAAAYY010000016.1"/>
</dbReference>
<keyword evidence="2" id="KW-0812">Transmembrane</keyword>
<feature type="transmembrane region" description="Helical" evidence="2">
    <location>
        <begin position="88"/>
        <end position="104"/>
    </location>
</feature>
<organism evidence="3 4">
    <name type="scientific">Spinactinospora alkalitolerans</name>
    <dbReference type="NCBI Taxonomy" id="687207"/>
    <lineage>
        <taxon>Bacteria</taxon>
        <taxon>Bacillati</taxon>
        <taxon>Actinomycetota</taxon>
        <taxon>Actinomycetes</taxon>
        <taxon>Streptosporangiales</taxon>
        <taxon>Nocardiopsidaceae</taxon>
        <taxon>Spinactinospora</taxon>
    </lineage>
</organism>
<gene>
    <name evidence="3" type="ORF">HDA32_003363</name>
</gene>
<evidence type="ECO:0008006" key="5">
    <source>
        <dbReference type="Google" id="ProtNLM"/>
    </source>
</evidence>
<sequence length="169" mass="17595">MRLVRSALEGAAAGVLATGAMSAVMLTAQKAGVMGRQPPKLIARRFMPGGGPRRPRPGEDPMTVAAHLGFGAGTGTVFGALSGRRRPLPVFGVGYAMVVWLASYEGWVPALGIQPPIHREAPRRAWVMAMAHVVFGTTLALVLRRMRRNTDGRGDGDGGGPAGGSGDAR</sequence>
<evidence type="ECO:0000256" key="2">
    <source>
        <dbReference type="SAM" id="Phobius"/>
    </source>
</evidence>
<feature type="transmembrane region" description="Helical" evidence="2">
    <location>
        <begin position="62"/>
        <end position="81"/>
    </location>
</feature>
<keyword evidence="4" id="KW-1185">Reference proteome</keyword>
<dbReference type="AlphaFoldDB" id="A0A852TZP6"/>
<comment type="caution">
    <text evidence="3">The sequence shown here is derived from an EMBL/GenBank/DDBJ whole genome shotgun (WGS) entry which is preliminary data.</text>
</comment>
<evidence type="ECO:0000256" key="1">
    <source>
        <dbReference type="SAM" id="MobiDB-lite"/>
    </source>
</evidence>